<feature type="compositionally biased region" description="Polar residues" evidence="1">
    <location>
        <begin position="1"/>
        <end position="34"/>
    </location>
</feature>
<dbReference type="Pfam" id="PF13926">
    <property type="entry name" value="DUF4211"/>
    <property type="match status" value="1"/>
</dbReference>
<proteinExistence type="predicted"/>
<dbReference type="EMBL" id="QPFP01000006">
    <property type="protein sequence ID" value="TEB36341.1"/>
    <property type="molecule type" value="Genomic_DNA"/>
</dbReference>
<reference evidence="3 4" key="1">
    <citation type="journal article" date="2019" name="Nat. Ecol. Evol.">
        <title>Megaphylogeny resolves global patterns of mushroom evolution.</title>
        <authorList>
            <person name="Varga T."/>
            <person name="Krizsan K."/>
            <person name="Foldi C."/>
            <person name="Dima B."/>
            <person name="Sanchez-Garcia M."/>
            <person name="Sanchez-Ramirez S."/>
            <person name="Szollosi G.J."/>
            <person name="Szarkandi J.G."/>
            <person name="Papp V."/>
            <person name="Albert L."/>
            <person name="Andreopoulos W."/>
            <person name="Angelini C."/>
            <person name="Antonin V."/>
            <person name="Barry K.W."/>
            <person name="Bougher N.L."/>
            <person name="Buchanan P."/>
            <person name="Buyck B."/>
            <person name="Bense V."/>
            <person name="Catcheside P."/>
            <person name="Chovatia M."/>
            <person name="Cooper J."/>
            <person name="Damon W."/>
            <person name="Desjardin D."/>
            <person name="Finy P."/>
            <person name="Geml J."/>
            <person name="Haridas S."/>
            <person name="Hughes K."/>
            <person name="Justo A."/>
            <person name="Karasinski D."/>
            <person name="Kautmanova I."/>
            <person name="Kiss B."/>
            <person name="Kocsube S."/>
            <person name="Kotiranta H."/>
            <person name="LaButti K.M."/>
            <person name="Lechner B.E."/>
            <person name="Liimatainen K."/>
            <person name="Lipzen A."/>
            <person name="Lukacs Z."/>
            <person name="Mihaltcheva S."/>
            <person name="Morgado L.N."/>
            <person name="Niskanen T."/>
            <person name="Noordeloos M.E."/>
            <person name="Ohm R.A."/>
            <person name="Ortiz-Santana B."/>
            <person name="Ovrebo C."/>
            <person name="Racz N."/>
            <person name="Riley R."/>
            <person name="Savchenko A."/>
            <person name="Shiryaev A."/>
            <person name="Soop K."/>
            <person name="Spirin V."/>
            <person name="Szebenyi C."/>
            <person name="Tomsovsky M."/>
            <person name="Tulloss R.E."/>
            <person name="Uehling J."/>
            <person name="Grigoriev I.V."/>
            <person name="Vagvolgyi C."/>
            <person name="Papp T."/>
            <person name="Martin F.M."/>
            <person name="Miettinen O."/>
            <person name="Hibbett D.S."/>
            <person name="Nagy L.G."/>
        </authorList>
    </citation>
    <scope>NUCLEOTIDE SEQUENCE [LARGE SCALE GENOMIC DNA]</scope>
    <source>
        <strain evidence="3 4">FP101781</strain>
    </source>
</reference>
<dbReference type="GO" id="GO:0005634">
    <property type="term" value="C:nucleus"/>
    <property type="evidence" value="ECO:0007669"/>
    <property type="project" value="TreeGrafter"/>
</dbReference>
<feature type="region of interest" description="Disordered" evidence="1">
    <location>
        <begin position="387"/>
        <end position="417"/>
    </location>
</feature>
<dbReference type="PANTHER" id="PTHR14689:SF0">
    <property type="entry name" value="COILED-COIL DOMAIN-CONTAINING PROTEIN 82"/>
    <property type="match status" value="1"/>
</dbReference>
<comment type="caution">
    <text evidence="3">The sequence shown here is derived from an EMBL/GenBank/DDBJ whole genome shotgun (WGS) entry which is preliminary data.</text>
</comment>
<feature type="region of interest" description="Disordered" evidence="1">
    <location>
        <begin position="1"/>
        <end position="244"/>
    </location>
</feature>
<feature type="compositionally biased region" description="Acidic residues" evidence="1">
    <location>
        <begin position="204"/>
        <end position="218"/>
    </location>
</feature>
<dbReference type="AlphaFoldDB" id="A0A4Y7TQU2"/>
<dbReference type="Proteomes" id="UP000298030">
    <property type="component" value="Unassembled WGS sequence"/>
</dbReference>
<accession>A0A4Y7TQU2</accession>
<feature type="compositionally biased region" description="Low complexity" evidence="1">
    <location>
        <begin position="71"/>
        <end position="87"/>
    </location>
</feature>
<feature type="compositionally biased region" description="Low complexity" evidence="1">
    <location>
        <begin position="399"/>
        <end position="412"/>
    </location>
</feature>
<dbReference type="OrthoDB" id="21499at2759"/>
<evidence type="ECO:0000313" key="3">
    <source>
        <dbReference type="EMBL" id="TEB36341.1"/>
    </source>
</evidence>
<feature type="compositionally biased region" description="Basic residues" evidence="1">
    <location>
        <begin position="387"/>
        <end position="397"/>
    </location>
</feature>
<feature type="compositionally biased region" description="Basic residues" evidence="1">
    <location>
        <begin position="140"/>
        <end position="152"/>
    </location>
</feature>
<evidence type="ECO:0000313" key="4">
    <source>
        <dbReference type="Proteomes" id="UP000298030"/>
    </source>
</evidence>
<feature type="domain" description="DUF4211" evidence="2">
    <location>
        <begin position="248"/>
        <end position="380"/>
    </location>
</feature>
<feature type="compositionally biased region" description="Basic and acidic residues" evidence="1">
    <location>
        <begin position="168"/>
        <end position="191"/>
    </location>
</feature>
<evidence type="ECO:0000256" key="1">
    <source>
        <dbReference type="SAM" id="MobiDB-lite"/>
    </source>
</evidence>
<protein>
    <recommendedName>
        <fullName evidence="2">DUF4211 domain-containing protein</fullName>
    </recommendedName>
</protein>
<keyword evidence="4" id="KW-1185">Reference proteome</keyword>
<sequence>MKGQPSKSQRSMKQASLFETQSTVTPRKSTQTRLPITPRSHTKSTKTYNISDSEDSSEDIGRIKLQKKAASRSSSSSSDSSASSSDSSDPDEVPRPTQARRLEKLATFVEGEEEDGSLKKSQALPSKRRKLSSEEEAAPKRRRLTRSRKTPAAKRSGSEDEDIDDLDQEHVLEGRLRERGKKSEFQKNLEKLKKRKLKQALSSDSEEGEEEEEGESEEDVRPFKGAKRTHGNLFGSEEEMEDGSESDDFIVEDDGKVQLPAQFSMETHQDLQHQFKKIFQFFVHIAVQRPKSRKMFMEENLKSQEYFSVPLQIGRRKLDGLRDSLVASSVWRPEFTRALGKYPEFGLVQLDFAVNGCDACHLGSRISTLSGHLAGVPYDRMGFQPLKGKKKRQKRNRVGSDSEYGSDSGSDSDSSEPKFDLGRFCARRTQVYHEFMHWEYELFCAINKEVADKENKQFYRVAYAGGKQPPDDLDDADSLTDWLDERGIVEREWQRIRAIMSSARKLEIDGKKGGDLDTS</sequence>
<gene>
    <name evidence="3" type="ORF">FA13DRAFT_1727931</name>
</gene>
<organism evidence="3 4">
    <name type="scientific">Coprinellus micaceus</name>
    <name type="common">Glistening ink-cap mushroom</name>
    <name type="synonym">Coprinus micaceus</name>
    <dbReference type="NCBI Taxonomy" id="71717"/>
    <lineage>
        <taxon>Eukaryota</taxon>
        <taxon>Fungi</taxon>
        <taxon>Dikarya</taxon>
        <taxon>Basidiomycota</taxon>
        <taxon>Agaricomycotina</taxon>
        <taxon>Agaricomycetes</taxon>
        <taxon>Agaricomycetidae</taxon>
        <taxon>Agaricales</taxon>
        <taxon>Agaricineae</taxon>
        <taxon>Psathyrellaceae</taxon>
        <taxon>Coprinellus</taxon>
    </lineage>
</organism>
<name>A0A4Y7TQU2_COPMI</name>
<dbReference type="InterPro" id="IPR025451">
    <property type="entry name" value="DUF4211"/>
</dbReference>
<evidence type="ECO:0000259" key="2">
    <source>
        <dbReference type="Pfam" id="PF13926"/>
    </source>
</evidence>
<dbReference type="PANTHER" id="PTHR14689">
    <property type="entry name" value="PHORBOL-ESTER_DAG-TYPE DOMAIN-CONTAINING PROTEIN"/>
    <property type="match status" value="1"/>
</dbReference>